<organism evidence="6 8">
    <name type="scientific">Acinetobacter seifertii</name>
    <dbReference type="NCBI Taxonomy" id="1530123"/>
    <lineage>
        <taxon>Bacteria</taxon>
        <taxon>Pseudomonadati</taxon>
        <taxon>Pseudomonadota</taxon>
        <taxon>Gammaproteobacteria</taxon>
        <taxon>Moraxellales</taxon>
        <taxon>Moraxellaceae</taxon>
        <taxon>Acinetobacter</taxon>
        <taxon>Acinetobacter calcoaceticus/baumannii complex</taxon>
    </lineage>
</organism>
<evidence type="ECO:0000256" key="4">
    <source>
        <dbReference type="ARBA" id="ARBA00023163"/>
    </source>
</evidence>
<dbReference type="InterPro" id="IPR000847">
    <property type="entry name" value="LysR_HTH_N"/>
</dbReference>
<proteinExistence type="inferred from homology"/>
<dbReference type="RefSeq" id="WP_049063275.1">
    <property type="nucleotide sequence ID" value="NZ_APCT01000001.1"/>
</dbReference>
<dbReference type="PROSITE" id="PS50931">
    <property type="entry name" value="HTH_LYSR"/>
    <property type="match status" value="1"/>
</dbReference>
<dbReference type="AlphaFoldDB" id="A0A1C2YMY4"/>
<dbReference type="InterPro" id="IPR050176">
    <property type="entry name" value="LTTR"/>
</dbReference>
<keyword evidence="3" id="KW-0238">DNA-binding</keyword>
<evidence type="ECO:0000313" key="6">
    <source>
        <dbReference type="EMBL" id="QOD71920.1"/>
    </source>
</evidence>
<gene>
    <name evidence="7" type="ORF">I6L30_17510</name>
    <name evidence="6" type="ORF">IC779_12515</name>
</gene>
<dbReference type="GeneID" id="60735562"/>
<dbReference type="Gene3D" id="3.40.190.10">
    <property type="entry name" value="Periplasmic binding protein-like II"/>
    <property type="match status" value="2"/>
</dbReference>
<feature type="domain" description="HTH lysR-type" evidence="5">
    <location>
        <begin position="11"/>
        <end position="68"/>
    </location>
</feature>
<evidence type="ECO:0000313" key="8">
    <source>
        <dbReference type="Proteomes" id="UP000516672"/>
    </source>
</evidence>
<evidence type="ECO:0000313" key="7">
    <source>
        <dbReference type="EMBL" id="QXB46178.1"/>
    </source>
</evidence>
<dbReference type="GO" id="GO:0003677">
    <property type="term" value="F:DNA binding"/>
    <property type="evidence" value="ECO:0007669"/>
    <property type="project" value="UniProtKB-KW"/>
</dbReference>
<dbReference type="PANTHER" id="PTHR30579">
    <property type="entry name" value="TRANSCRIPTIONAL REGULATOR"/>
    <property type="match status" value="1"/>
</dbReference>
<dbReference type="Pfam" id="PF03466">
    <property type="entry name" value="LysR_substrate"/>
    <property type="match status" value="1"/>
</dbReference>
<reference evidence="8" key="2">
    <citation type="submission" date="2020-10" db="EMBL/GenBank/DDBJ databases">
        <title>Clinical and molecular characterization of Acinetobacter seifertii in Taiwan.</title>
        <authorList>
            <person name="Li L.-H."/>
            <person name="Yang Y.-S."/>
            <person name="Sun J.-R."/>
            <person name="Huang T.-W."/>
            <person name="Huang W.-C."/>
            <person name="Wang Y.-C."/>
            <person name="Kuo T.-H."/>
            <person name="Kuo S.-C."/>
            <person name="Chen T.-L."/>
        </authorList>
    </citation>
    <scope>NUCLEOTIDE SEQUENCE [LARGE SCALE GENOMIC DNA]</scope>
    <source>
        <strain evidence="8">AS42</strain>
    </source>
</reference>
<reference evidence="7 9" key="4">
    <citation type="submission" date="2021-06" db="EMBL/GenBank/DDBJ databases">
        <title>FDA dAtabase for Regulatory Grade micrObial Sequences (FDA-ARGOS): Supporting development and validation of Infectious Disease Dx tests.</title>
        <authorList>
            <person name="Sproer C."/>
            <person name="Gronow S."/>
            <person name="Severitt S."/>
            <person name="Schroder I."/>
            <person name="Tallon L."/>
            <person name="Sadzewicz L."/>
            <person name="Zhao X."/>
            <person name="Boylan J."/>
            <person name="Ott S."/>
            <person name="Bowen H."/>
            <person name="Vavikolanu K."/>
            <person name="Mehta A."/>
            <person name="Aluvathingal J."/>
            <person name="Nadendla S."/>
            <person name="Lowell S."/>
            <person name="Myers T."/>
            <person name="Yan Y."/>
        </authorList>
    </citation>
    <scope>NUCLEOTIDE SEQUENCE [LARGE SCALE GENOMIC DNA]</scope>
    <source>
        <strain evidence="7 9">FDAARGOS 1400</strain>
    </source>
</reference>
<reference evidence="6 8" key="1">
    <citation type="submission" date="2020-09" db="EMBL/GenBank/DDBJ databases">
        <authorList>
            <person name="Chen F.-J."/>
            <person name="Lee Y.-T."/>
        </authorList>
    </citation>
    <scope>NUCLEOTIDE SEQUENCE [LARGE SCALE GENOMIC DNA]</scope>
    <source>
        <strain evidence="6 8">AS42</strain>
    </source>
</reference>
<sequence>MNDYTKPPTNLDLDALRAFVKGIELGSYQLAAQHLCRSPAAISAQLKKLEQQTGCQLLRKQGRLLELTPSGELLLSHAKNMLALNDTVLLKLHQTQASGVIRFGLQEDFAEGTLQQLIAQFMLQHPNVQFQIRVDRNLNLIDKVQKQELDLALIWQQKPVIENFHELKSVETKWLFCPHPHILQIIENRASIPLVVLQQPCILRQMAIEVLEQKGIAWHIAYECNSVQGLWPAIRAGIGISLRSCFQIPLDIQTIETDVLPELETLNFGLYFNSTTQSVHIIQQFQQYIEQHLR</sequence>
<dbReference type="EMBL" id="CP061828">
    <property type="protein sequence ID" value="QOD71920.1"/>
    <property type="molecule type" value="Genomic_DNA"/>
</dbReference>
<keyword evidence="2" id="KW-0805">Transcription regulation</keyword>
<dbReference type="SUPFAM" id="SSF46785">
    <property type="entry name" value="Winged helix' DNA-binding domain"/>
    <property type="match status" value="1"/>
</dbReference>
<evidence type="ECO:0000256" key="2">
    <source>
        <dbReference type="ARBA" id="ARBA00023015"/>
    </source>
</evidence>
<reference evidence="6" key="3">
    <citation type="submission" date="2021-03" db="EMBL/GenBank/DDBJ databases">
        <title>Clinical and molecular characterization of Acinetobacter seifertii in Taiwan.</title>
        <authorList>
            <person name="Li L.-H."/>
            <person name="Yang Y.-S."/>
            <person name="Sun J.-R."/>
            <person name="Huang T.-W."/>
            <person name="Huang W.-C."/>
            <person name="Wang Y.-C."/>
            <person name="Kuo T.-H."/>
            <person name="Kuo S.-C."/>
            <person name="Chen T.-L."/>
        </authorList>
    </citation>
    <scope>NUCLEOTIDE SEQUENCE</scope>
    <source>
        <strain evidence="6">AS42</strain>
    </source>
</reference>
<name>A0A1C2YMY4_9GAMM</name>
<dbReference type="InterPro" id="IPR036388">
    <property type="entry name" value="WH-like_DNA-bd_sf"/>
</dbReference>
<dbReference type="EMBL" id="CP077365">
    <property type="protein sequence ID" value="QXB46178.1"/>
    <property type="molecule type" value="Genomic_DNA"/>
</dbReference>
<protein>
    <submittedName>
        <fullName evidence="6">LysR family transcriptional regulator</fullName>
    </submittedName>
</protein>
<evidence type="ECO:0000256" key="3">
    <source>
        <dbReference type="ARBA" id="ARBA00023125"/>
    </source>
</evidence>
<keyword evidence="4" id="KW-0804">Transcription</keyword>
<comment type="similarity">
    <text evidence="1">Belongs to the LysR transcriptional regulatory family.</text>
</comment>
<accession>A0A1C2YMY4</accession>
<evidence type="ECO:0000259" key="5">
    <source>
        <dbReference type="PROSITE" id="PS50931"/>
    </source>
</evidence>
<dbReference type="InterPro" id="IPR005119">
    <property type="entry name" value="LysR_subst-bd"/>
</dbReference>
<dbReference type="Gene3D" id="1.10.10.10">
    <property type="entry name" value="Winged helix-like DNA-binding domain superfamily/Winged helix DNA-binding domain"/>
    <property type="match status" value="1"/>
</dbReference>
<evidence type="ECO:0000256" key="1">
    <source>
        <dbReference type="ARBA" id="ARBA00009437"/>
    </source>
</evidence>
<evidence type="ECO:0000313" key="9">
    <source>
        <dbReference type="Proteomes" id="UP000683517"/>
    </source>
</evidence>
<dbReference type="InterPro" id="IPR036390">
    <property type="entry name" value="WH_DNA-bd_sf"/>
</dbReference>
<dbReference type="Proteomes" id="UP000516672">
    <property type="component" value="Chromosome"/>
</dbReference>
<keyword evidence="9" id="KW-1185">Reference proteome</keyword>
<dbReference type="Proteomes" id="UP000683517">
    <property type="component" value="Chromosome"/>
</dbReference>
<dbReference type="GO" id="GO:0003700">
    <property type="term" value="F:DNA-binding transcription factor activity"/>
    <property type="evidence" value="ECO:0007669"/>
    <property type="project" value="InterPro"/>
</dbReference>
<dbReference type="PANTHER" id="PTHR30579:SF3">
    <property type="entry name" value="TRANSCRIPTIONAL REGULATORY PROTEIN"/>
    <property type="match status" value="1"/>
</dbReference>
<dbReference type="Pfam" id="PF00126">
    <property type="entry name" value="HTH_1"/>
    <property type="match status" value="1"/>
</dbReference>
<dbReference type="SUPFAM" id="SSF53850">
    <property type="entry name" value="Periplasmic binding protein-like II"/>
    <property type="match status" value="1"/>
</dbReference>